<dbReference type="EMBL" id="CP000934">
    <property type="protein sequence ID" value="ACE82625.1"/>
    <property type="molecule type" value="Genomic_DNA"/>
</dbReference>
<accession>B3PCU2</accession>
<evidence type="ECO:0000256" key="7">
    <source>
        <dbReference type="PROSITE-ProRule" id="PRU01363"/>
    </source>
</evidence>
<evidence type="ECO:0000256" key="6">
    <source>
        <dbReference type="ARBA" id="ARBA00023268"/>
    </source>
</evidence>
<dbReference type="CDD" id="cd00833">
    <property type="entry name" value="PKS"/>
    <property type="match status" value="1"/>
</dbReference>
<dbReference type="Pfam" id="PF08659">
    <property type="entry name" value="KR"/>
    <property type="match status" value="1"/>
</dbReference>
<dbReference type="SUPFAM" id="SSF53901">
    <property type="entry name" value="Thiolase-like"/>
    <property type="match status" value="1"/>
</dbReference>
<name>B3PCU2_CELJU</name>
<dbReference type="SMART" id="SM01294">
    <property type="entry name" value="PKS_PP_betabranch"/>
    <property type="match status" value="1"/>
</dbReference>
<protein>
    <submittedName>
        <fullName evidence="11">EpoC</fullName>
    </submittedName>
</protein>
<dbReference type="HOGENOM" id="CLU_231854_0_0_6"/>
<dbReference type="Pfam" id="PF00550">
    <property type="entry name" value="PP-binding"/>
    <property type="match status" value="1"/>
</dbReference>
<feature type="domain" description="Ketosynthase family 3 (KS3)" evidence="9">
    <location>
        <begin position="1"/>
        <end position="430"/>
    </location>
</feature>
<dbReference type="PROSITE" id="PS00606">
    <property type="entry name" value="KS3_1"/>
    <property type="match status" value="1"/>
</dbReference>
<dbReference type="Pfam" id="PF21089">
    <property type="entry name" value="PKS_DH_N"/>
    <property type="match status" value="1"/>
</dbReference>
<dbReference type="STRING" id="498211.CJA_3003"/>
<dbReference type="Gene3D" id="1.10.1240.100">
    <property type="match status" value="1"/>
</dbReference>
<dbReference type="Pfam" id="PF00109">
    <property type="entry name" value="ketoacyl-synt"/>
    <property type="match status" value="1"/>
</dbReference>
<dbReference type="GO" id="GO:0004315">
    <property type="term" value="F:3-oxoacyl-[acyl-carrier-protein] synthase activity"/>
    <property type="evidence" value="ECO:0007669"/>
    <property type="project" value="InterPro"/>
</dbReference>
<dbReference type="InterPro" id="IPR013968">
    <property type="entry name" value="PKS_KR"/>
</dbReference>
<dbReference type="Gene3D" id="3.40.50.720">
    <property type="entry name" value="NAD(P)-binding Rossmann-like Domain"/>
    <property type="match status" value="1"/>
</dbReference>
<dbReference type="InterPro" id="IPR020807">
    <property type="entry name" value="PKS_DH"/>
</dbReference>
<dbReference type="KEGG" id="cja:CJA_3003"/>
<dbReference type="PANTHER" id="PTHR43775">
    <property type="entry name" value="FATTY ACID SYNTHASE"/>
    <property type="match status" value="1"/>
</dbReference>
<sequence>MNDVAIIGMACRFPGAQNVEEFETNLWAGKESIRTLTREELRLAGVPDEWLANPGYIPVTSSFADVESFDADFFKYSSREARRMDPQQRCLLECAWEALEHAGYSQKAFDYPVGVFAGASSNTYLLNNMLRKKVALNLDFMEYLEDRQGGDKDFIATRVAYKMNLCGPAFTVQSACSTSLVAVHTACQSLLNGECDMALAGAVTVMYPLDQGYWHKEGSMVSPDGHCRTFSDRAQGTVFGNGVGVIVLKRLEDALAERANILGVIKGSAMNNDGAVKPSYTAPSLDKQSEVISDALAIADVNPDTILFVEAHGTGTPMGDPIEVAALTQAYRDYTDKRQFCALGSVKTNIGHLDVAAGMAGIIKTLLVLKNHSVPPTLHFNAANPAIDFVRSPFFVNTDVQPLPDVDTPARAGITSLGVGGTNVHMILEAHTSPDSYSPDASAELLLLSAKTPEALAAVCSRMQDHLARHPSLSLADVAFTLKHGRIAWPYRVALVANDVSQCTELLTHTPVMTDEARSALCLWVPELSITKLKRLYLCLKPHAILYEEMALCLSIWNEWSTTQTGSIPLMPGCTEWDSILDVIASEGDFLPALDSKRAGNIQAHVIALMLSIALGKALRKLCGDALMMSGEGKGALAALCVSGELSLEEVFAALFVGDESLWLDDAHAKLPDRESLTPEVLLVSLDSSSPTEVPFIPQDEDPLRVWPMLLARCWMAGIFIDWSGEPIPEGVKRVVLPTYPFQRQMFNFESAVVPVAGISGKPNDGLPDLIHRHLSAYAWKSEVFESQISLARQAYFDHHRVFGVAIVPGSFHLSLVFSSLALRYPVPQKHALTIENLVFGKALVLEAEDTLAVQVLIEPGQENDFAKGQSRYRLVSQRNNDELQVHSQGDVLTRMVNREPLDLMSIRNRCTTEYPVVQFYEEGWHKGFEWREDFRSLTAIHYCDGEALAEVQYSPALAGCLADYSIHPAILDVCLQPYLAAVLAHPVYGVSDEPYIPLSIDRVTFFQQPCSQQSGLPLPAAKLFVHAKLRNQDSQSRDSFAADLNICSANGEPVMSVEGLRTWRMSRQAMQDLAPKKGIGDLILLPKWVPESPEVLPSARVPDTIWIFQDADDDSPFATHLAGYWQGHPIKRVLLGSRYCEHTPDLVEIDCTQAGDIARVLQLLPDSIRIYFLGGLYYPIDNGAAQDVLAQLAQSQARGPLALLKLMTALARAPTRAQRQALELVVLTRDLYDPGNSLVQLNPYSGALTGLVKVFARENSWIKSICVDLDARECIQSDQLGESLALIEGLAKTDNIRELAIRGGACYGRYMYRTEKLTESIASASGNNPQPSAFRHKGVYWILGGAGGIGEALSYYLAERYQATLVWIGRRPLNDQIQGAIDQVAHLGGKALYFSADACDFTEMARLHSETTADIGAPNGVIHSALVLRDQSIAKMTEEEFRAAFDIKVKASVILDLITRSDGLDFFTSFSSENAIRGWHGLSNYVSGCTFQDNYLHYLRHDRDQNTTIFNWGFWCETGIAAQARIRQLVEHQGILGMTTHEGMDVVEAGLGQLLPQLMPIKFQPQIAAHLGVKTDALWHRASCADVSPGMQVLRQAVDKFSAGYERDCHNEPWQTRVNVLARVRMLDVLDQLGVTLSVGHCWQPHDWMRQQALRESLLPLIEAIAAICVEQGWATEKDRELVFTQACVDAFAQVADYPCARQALVEAYPSTATWFAILDASIAQFARVLRNALPATDVLFPQSSIALVEGVYRNNPASDFFNAVVRELVTRYGADRDDGCVIRLLEFGAGTGSTTRLLLQALRPFAQQVDYVFTDVSPHFTQLAREQFAAEFPFVSFSTLDMEKDIRGQGYERQHFDMVFGTNVIHVCRDIHATVMNLKQLIKPGGLLVVNELTARSDIWTLTFGLLDSWWLSRDAALRIPHTPLLSVGRWKEILSVAGFREPTAFTQPGLNSEAEAVQAVLVAQSDGCLLVPQQAPAPVSAMGKPTERSHNPQMLQGFNEVVQSPLSERRTRLLRYLQGKVADLLEIDSVDAIPLDQPVGGMGMDSLIVLSFCKVLSKDMDTTVPTNMVFDHPTLNDMANYLYQDICQWPLSDDLEAVPVPSHDTASRAVAPGWQASSWQDLDTLTSEQLSDLLEAELND</sequence>
<dbReference type="eggNOG" id="COG0500">
    <property type="taxonomic scope" value="Bacteria"/>
</dbReference>
<evidence type="ECO:0000256" key="3">
    <source>
        <dbReference type="ARBA" id="ARBA00022450"/>
    </source>
</evidence>
<keyword evidence="5" id="KW-0808">Transferase</keyword>
<evidence type="ECO:0000313" key="11">
    <source>
        <dbReference type="EMBL" id="ACE82625.1"/>
    </source>
</evidence>
<dbReference type="PROSITE" id="PS52019">
    <property type="entry name" value="PKS_MFAS_DH"/>
    <property type="match status" value="1"/>
</dbReference>
<dbReference type="InterPro" id="IPR009081">
    <property type="entry name" value="PP-bd_ACP"/>
</dbReference>
<dbReference type="Pfam" id="PF22621">
    <property type="entry name" value="CurL-like_PKS_C"/>
    <property type="match status" value="1"/>
</dbReference>
<dbReference type="Gene3D" id="1.10.1200.10">
    <property type="entry name" value="ACP-like"/>
    <property type="match status" value="1"/>
</dbReference>
<keyword evidence="4" id="KW-0597">Phosphoprotein</keyword>
<evidence type="ECO:0000313" key="12">
    <source>
        <dbReference type="Proteomes" id="UP000001036"/>
    </source>
</evidence>
<dbReference type="InterPro" id="IPR013217">
    <property type="entry name" value="Methyltransf_12"/>
</dbReference>
<dbReference type="InterPro" id="IPR050091">
    <property type="entry name" value="PKS_NRPS_Biosynth_Enz"/>
</dbReference>
<dbReference type="Proteomes" id="UP000001036">
    <property type="component" value="Chromosome"/>
</dbReference>
<dbReference type="Gene3D" id="3.40.47.10">
    <property type="match status" value="1"/>
</dbReference>
<keyword evidence="3" id="KW-0596">Phosphopantetheine</keyword>
<dbReference type="Gene3D" id="3.40.50.150">
    <property type="entry name" value="Vaccinia Virus protein VP39"/>
    <property type="match status" value="1"/>
</dbReference>
<dbReference type="PROSITE" id="PS50075">
    <property type="entry name" value="CARRIER"/>
    <property type="match status" value="1"/>
</dbReference>
<proteinExistence type="inferred from homology"/>
<dbReference type="InterPro" id="IPR014030">
    <property type="entry name" value="Ketoacyl_synth_N"/>
</dbReference>
<dbReference type="RefSeq" id="WP_012488582.1">
    <property type="nucleotide sequence ID" value="NC_010995.1"/>
</dbReference>
<dbReference type="SMART" id="SM00826">
    <property type="entry name" value="PKS_DH"/>
    <property type="match status" value="1"/>
</dbReference>
<dbReference type="Pfam" id="PF02801">
    <property type="entry name" value="Ketoacyl-synt_C"/>
    <property type="match status" value="1"/>
</dbReference>
<evidence type="ECO:0000259" key="8">
    <source>
        <dbReference type="PROSITE" id="PS50075"/>
    </source>
</evidence>
<dbReference type="InterPro" id="IPR020806">
    <property type="entry name" value="PKS_PP-bd"/>
</dbReference>
<dbReference type="SMART" id="SM00823">
    <property type="entry name" value="PKS_PP"/>
    <property type="match status" value="1"/>
</dbReference>
<dbReference type="OrthoDB" id="9778690at2"/>
<dbReference type="InterPro" id="IPR020841">
    <property type="entry name" value="PKS_Beta-ketoAc_synthase_dom"/>
</dbReference>
<dbReference type="SUPFAM" id="SSF47336">
    <property type="entry name" value="ACP-like"/>
    <property type="match status" value="1"/>
</dbReference>
<dbReference type="InterPro" id="IPR049552">
    <property type="entry name" value="PKS_DH_N"/>
</dbReference>
<organism evidence="11 12">
    <name type="scientific">Cellvibrio japonicus (strain Ueda107)</name>
    <name type="common">Pseudomonas fluorescens subsp. cellulosa</name>
    <dbReference type="NCBI Taxonomy" id="498211"/>
    <lineage>
        <taxon>Bacteria</taxon>
        <taxon>Pseudomonadati</taxon>
        <taxon>Pseudomonadota</taxon>
        <taxon>Gammaproteobacteria</taxon>
        <taxon>Cellvibrionales</taxon>
        <taxon>Cellvibrionaceae</taxon>
        <taxon>Cellvibrio</taxon>
    </lineage>
</organism>
<dbReference type="Pfam" id="PF08242">
    <property type="entry name" value="Methyltransf_12"/>
    <property type="match status" value="1"/>
</dbReference>
<feature type="domain" description="Carrier" evidence="8">
    <location>
        <begin position="2011"/>
        <end position="2089"/>
    </location>
</feature>
<comment type="pathway">
    <text evidence="1">Lipid metabolism; fatty acid biosynthesis.</text>
</comment>
<evidence type="ECO:0000256" key="5">
    <source>
        <dbReference type="ARBA" id="ARBA00022679"/>
    </source>
</evidence>
<dbReference type="eggNOG" id="COG1028">
    <property type="taxonomic scope" value="Bacteria"/>
</dbReference>
<dbReference type="Pfam" id="PF14765">
    <property type="entry name" value="PS-DH"/>
    <property type="match status" value="1"/>
</dbReference>
<dbReference type="GO" id="GO:0031177">
    <property type="term" value="F:phosphopantetheine binding"/>
    <property type="evidence" value="ECO:0007669"/>
    <property type="project" value="InterPro"/>
</dbReference>
<dbReference type="InterPro" id="IPR036736">
    <property type="entry name" value="ACP-like_sf"/>
</dbReference>
<dbReference type="InterPro" id="IPR016039">
    <property type="entry name" value="Thiolase-like"/>
</dbReference>
<evidence type="ECO:0000256" key="4">
    <source>
        <dbReference type="ARBA" id="ARBA00022553"/>
    </source>
</evidence>
<gene>
    <name evidence="11" type="ordered locus">CJA_3003</name>
</gene>
<dbReference type="InterPro" id="IPR042104">
    <property type="entry name" value="PKS_dehydratase_sf"/>
</dbReference>
<dbReference type="Gene3D" id="3.30.70.3290">
    <property type="match status" value="1"/>
</dbReference>
<dbReference type="InterPro" id="IPR049900">
    <property type="entry name" value="PKS_mFAS_DH"/>
</dbReference>
<dbReference type="PANTHER" id="PTHR43775:SF51">
    <property type="entry name" value="INACTIVE PHENOLPHTHIOCEROL SYNTHESIS POLYKETIDE SYNTHASE TYPE I PKS1-RELATED"/>
    <property type="match status" value="1"/>
</dbReference>
<dbReference type="InterPro" id="IPR049551">
    <property type="entry name" value="PKS_DH_C"/>
</dbReference>
<dbReference type="GO" id="GO:0006633">
    <property type="term" value="P:fatty acid biosynthetic process"/>
    <property type="evidence" value="ECO:0007669"/>
    <property type="project" value="UniProtKB-UniPathway"/>
</dbReference>
<feature type="region of interest" description="C-terminal hotdog fold" evidence="7">
    <location>
        <begin position="912"/>
        <end position="1072"/>
    </location>
</feature>
<reference evidence="11 12" key="1">
    <citation type="journal article" date="2008" name="J. Bacteriol.">
        <title>Insights into plant cell wall degradation from the genome sequence of the soil bacterium Cellvibrio japonicus.</title>
        <authorList>
            <person name="Deboy R.T."/>
            <person name="Mongodin E.F."/>
            <person name="Fouts D.E."/>
            <person name="Tailford L.E."/>
            <person name="Khouri H."/>
            <person name="Emerson J.B."/>
            <person name="Mohamoud Y."/>
            <person name="Watkins K."/>
            <person name="Henrissat B."/>
            <person name="Gilbert H.J."/>
            <person name="Nelson K.E."/>
        </authorList>
    </citation>
    <scope>NUCLEOTIDE SEQUENCE [LARGE SCALE GENOMIC DNA]</scope>
    <source>
        <strain evidence="11 12">Ueda107</strain>
    </source>
</reference>
<comment type="similarity">
    <text evidence="2">Belongs to the short-chain dehydrogenases/reductases (SDR) family.</text>
</comment>
<dbReference type="PROSITE" id="PS52004">
    <property type="entry name" value="KS3_2"/>
    <property type="match status" value="1"/>
</dbReference>
<evidence type="ECO:0000259" key="10">
    <source>
        <dbReference type="PROSITE" id="PS52019"/>
    </source>
</evidence>
<dbReference type="SUPFAM" id="SSF53335">
    <property type="entry name" value="S-adenosyl-L-methionine-dependent methyltransferases"/>
    <property type="match status" value="1"/>
</dbReference>
<dbReference type="UniPathway" id="UPA00094"/>
<dbReference type="SMART" id="SM00825">
    <property type="entry name" value="PKS_KS"/>
    <property type="match status" value="1"/>
</dbReference>
<dbReference type="SUPFAM" id="SSF51735">
    <property type="entry name" value="NAD(P)-binding Rossmann-fold domains"/>
    <property type="match status" value="2"/>
</dbReference>
<dbReference type="eggNOG" id="COG3321">
    <property type="taxonomic scope" value="Bacteria"/>
</dbReference>
<keyword evidence="12" id="KW-1185">Reference proteome</keyword>
<dbReference type="Gene3D" id="3.10.129.110">
    <property type="entry name" value="Polyketide synthase dehydratase"/>
    <property type="match status" value="1"/>
</dbReference>
<feature type="region of interest" description="N-terminal hotdog fold" evidence="7">
    <location>
        <begin position="768"/>
        <end position="899"/>
    </location>
</feature>
<dbReference type="GO" id="GO:0004312">
    <property type="term" value="F:fatty acid synthase activity"/>
    <property type="evidence" value="ECO:0007669"/>
    <property type="project" value="TreeGrafter"/>
</dbReference>
<dbReference type="InterPro" id="IPR018201">
    <property type="entry name" value="Ketoacyl_synth_AS"/>
</dbReference>
<dbReference type="SMART" id="SM00822">
    <property type="entry name" value="PKS_KR"/>
    <property type="match status" value="1"/>
</dbReference>
<evidence type="ECO:0000259" key="9">
    <source>
        <dbReference type="PROSITE" id="PS52004"/>
    </source>
</evidence>
<evidence type="ECO:0000256" key="1">
    <source>
        <dbReference type="ARBA" id="ARBA00005194"/>
    </source>
</evidence>
<dbReference type="InterPro" id="IPR036291">
    <property type="entry name" value="NAD(P)-bd_dom_sf"/>
</dbReference>
<dbReference type="CDD" id="cd02440">
    <property type="entry name" value="AdoMet_MTases"/>
    <property type="match status" value="1"/>
</dbReference>
<feature type="domain" description="PKS/mFAS DH" evidence="10">
    <location>
        <begin position="768"/>
        <end position="1072"/>
    </location>
</feature>
<dbReference type="InterPro" id="IPR014031">
    <property type="entry name" value="Ketoacyl_synth_C"/>
</dbReference>
<feature type="active site" description="Proton donor; for dehydratase activity" evidence="7">
    <location>
        <position position="973"/>
    </location>
</feature>
<feature type="active site" description="Proton acceptor; for dehydratase activity" evidence="7">
    <location>
        <position position="800"/>
    </location>
</feature>
<dbReference type="CDD" id="cd08953">
    <property type="entry name" value="KR_2_SDR_x"/>
    <property type="match status" value="1"/>
</dbReference>
<keyword evidence="6" id="KW-0511">Multifunctional enzyme</keyword>
<evidence type="ECO:0000256" key="2">
    <source>
        <dbReference type="ARBA" id="ARBA00006484"/>
    </source>
</evidence>
<dbReference type="InterPro" id="IPR029063">
    <property type="entry name" value="SAM-dependent_MTases_sf"/>
</dbReference>
<dbReference type="InterPro" id="IPR057326">
    <property type="entry name" value="KR_dom"/>
</dbReference>